<dbReference type="EMBL" id="CP002996">
    <property type="protein sequence ID" value="AEM88949.1"/>
    <property type="molecule type" value="Genomic_DNA"/>
</dbReference>
<name>G2PHZ8_STRV4</name>
<sequence>MGVVMGAIASAGVGDLPERLFHGGVAGLEAGQLILPHEPKYLDGCPDCEANRRGEATAISPLTQHQDRVYVCSDALYARHYASKWVLGDLYRVRPVGLVEVSDEDRFATWKCEAAEVVAVVERAVRMTDAERRRLFRRWTVADRVAAGFGR</sequence>
<evidence type="ECO:0000313" key="2">
    <source>
        <dbReference type="Proteomes" id="UP000008703"/>
    </source>
</evidence>
<dbReference type="AlphaFoldDB" id="G2PHZ8"/>
<evidence type="ECO:0000313" key="1">
    <source>
        <dbReference type="EMBL" id="AEM88949.1"/>
    </source>
</evidence>
<dbReference type="KEGG" id="svl:Strvi_0176"/>
<reference evidence="1" key="1">
    <citation type="submission" date="2011-08" db="EMBL/GenBank/DDBJ databases">
        <title>Complete sequence of plasmid 2 of Streptomyces violaceusniger Tu 4113.</title>
        <authorList>
            <consortium name="US DOE Joint Genome Institute"/>
            <person name="Lucas S."/>
            <person name="Han J."/>
            <person name="Lapidus A."/>
            <person name="Cheng J.-F."/>
            <person name="Goodwin L."/>
            <person name="Pitluck S."/>
            <person name="Peters L."/>
            <person name="Ivanova N."/>
            <person name="Daligault H."/>
            <person name="Detter J.C."/>
            <person name="Han C."/>
            <person name="Tapia R."/>
            <person name="Land M."/>
            <person name="Hauser L."/>
            <person name="Kyrpides N."/>
            <person name="Ivanova N."/>
            <person name="Pagani I."/>
            <person name="Hagen A."/>
            <person name="Katz L."/>
            <person name="Fiedler H.-P."/>
            <person name="Keasling J."/>
            <person name="Fortman J."/>
            <person name="Woyke T."/>
        </authorList>
    </citation>
    <scope>NUCLEOTIDE SEQUENCE [LARGE SCALE GENOMIC DNA]</scope>
    <source>
        <strain evidence="1">Tu 4113</strain>
        <plasmid evidence="1">pSTRVI02</plasmid>
    </source>
</reference>
<dbReference type="eggNOG" id="ENOG502ZMHH">
    <property type="taxonomic scope" value="Bacteria"/>
</dbReference>
<keyword evidence="1" id="KW-0614">Plasmid</keyword>
<keyword evidence="2" id="KW-1185">Reference proteome</keyword>
<gene>
    <name evidence="1" type="ORF">Strvi_0176</name>
</gene>
<protein>
    <submittedName>
        <fullName evidence="1">Uncharacterized protein</fullName>
    </submittedName>
</protein>
<proteinExistence type="predicted"/>
<dbReference type="Proteomes" id="UP000008703">
    <property type="component" value="Plasmid pSTRVI02"/>
</dbReference>
<accession>G2PHZ8</accession>
<organism evidence="1 2">
    <name type="scientific">Streptomyces violaceusniger (strain Tu 4113)</name>
    <dbReference type="NCBI Taxonomy" id="653045"/>
    <lineage>
        <taxon>Bacteria</taxon>
        <taxon>Bacillati</taxon>
        <taxon>Actinomycetota</taxon>
        <taxon>Actinomycetes</taxon>
        <taxon>Kitasatosporales</taxon>
        <taxon>Streptomycetaceae</taxon>
        <taxon>Streptomyces</taxon>
        <taxon>Streptomyces violaceusniger group</taxon>
    </lineage>
</organism>
<geneLocation type="plasmid" evidence="1 2">
    <name>pSTRVI02</name>
</geneLocation>
<dbReference type="HOGENOM" id="CLU_1730455_0_0_11"/>